<protein>
    <recommendedName>
        <fullName evidence="4">DUF1240 domain-containing protein</fullName>
    </recommendedName>
</protein>
<keyword evidence="1" id="KW-0812">Transmembrane</keyword>
<dbReference type="RefSeq" id="WP_249043138.1">
    <property type="nucleotide sequence ID" value="NZ_CAWOYN010000132.1"/>
</dbReference>
<evidence type="ECO:0000256" key="1">
    <source>
        <dbReference type="SAM" id="Phobius"/>
    </source>
</evidence>
<feature type="transmembrane region" description="Helical" evidence="1">
    <location>
        <begin position="84"/>
        <end position="105"/>
    </location>
</feature>
<reference evidence="2 3" key="1">
    <citation type="submission" date="2013-07" db="EMBL/GenBank/DDBJ databases">
        <authorList>
            <person name="Genoscope - CEA"/>
        </authorList>
    </citation>
    <scope>NUCLEOTIDE SEQUENCE [LARGE SCALE GENOMIC DNA]</scope>
    <source>
        <strain evidence="3">FRM16 / DSM 17909</strain>
    </source>
</reference>
<evidence type="ECO:0000313" key="3">
    <source>
        <dbReference type="Proteomes" id="UP000032721"/>
    </source>
</evidence>
<accession>A0A068QXV3</accession>
<name>A0A068QXV3_9GAMM</name>
<keyword evidence="1" id="KW-1133">Transmembrane helix</keyword>
<dbReference type="Pfam" id="PF06836">
    <property type="entry name" value="DUF1240"/>
    <property type="match status" value="1"/>
</dbReference>
<proteinExistence type="predicted"/>
<dbReference type="HOGENOM" id="CLU_150738_0_0_6"/>
<feature type="transmembrane region" description="Helical" evidence="1">
    <location>
        <begin position="12"/>
        <end position="32"/>
    </location>
</feature>
<dbReference type="EMBL" id="FO704550">
    <property type="protein sequence ID" value="CDG19634.1"/>
    <property type="molecule type" value="Genomic_DNA"/>
</dbReference>
<dbReference type="InterPro" id="IPR010665">
    <property type="entry name" value="DUF1240"/>
</dbReference>
<gene>
    <name evidence="2" type="ORF">XDD1_3949</name>
</gene>
<dbReference type="KEGG" id="xdo:XDD1_3949"/>
<organism evidence="2 3">
    <name type="scientific">Xenorhabdus doucetiae</name>
    <dbReference type="NCBI Taxonomy" id="351671"/>
    <lineage>
        <taxon>Bacteria</taxon>
        <taxon>Pseudomonadati</taxon>
        <taxon>Pseudomonadota</taxon>
        <taxon>Gammaproteobacteria</taxon>
        <taxon>Enterobacterales</taxon>
        <taxon>Morganellaceae</taxon>
        <taxon>Xenorhabdus</taxon>
    </lineage>
</organism>
<dbReference type="Proteomes" id="UP000032721">
    <property type="component" value="Chromosome"/>
</dbReference>
<dbReference type="AlphaFoldDB" id="A0A068QXV3"/>
<evidence type="ECO:0008006" key="4">
    <source>
        <dbReference type="Google" id="ProtNLM"/>
    </source>
</evidence>
<evidence type="ECO:0000313" key="2">
    <source>
        <dbReference type="EMBL" id="CDG19634.1"/>
    </source>
</evidence>
<sequence length="136" mass="15762">MDNSNAITRVRVFIISLILMSISIFGGISSLVDYKDFLTRHDIVTFSGKTSWFIWFSPLSMYFSLKFVKFTIVNRQVSFNNRIATCFTFIGIIGFVFTLLFSFYVDFKLKNENYFLCAKSSLMAPNKYVKNISLCK</sequence>
<keyword evidence="1" id="KW-0472">Membrane</keyword>
<feature type="transmembrane region" description="Helical" evidence="1">
    <location>
        <begin position="52"/>
        <end position="72"/>
    </location>
</feature>